<organism evidence="2 3">
    <name type="scientific">Penicillium cinerascens</name>
    <dbReference type="NCBI Taxonomy" id="70096"/>
    <lineage>
        <taxon>Eukaryota</taxon>
        <taxon>Fungi</taxon>
        <taxon>Dikarya</taxon>
        <taxon>Ascomycota</taxon>
        <taxon>Pezizomycotina</taxon>
        <taxon>Eurotiomycetes</taxon>
        <taxon>Eurotiomycetidae</taxon>
        <taxon>Eurotiales</taxon>
        <taxon>Aspergillaceae</taxon>
        <taxon>Penicillium</taxon>
    </lineage>
</organism>
<sequence>MANCNERNIYFGPDSLKKYFDPDSQPPLPLVELPEHLNPYYHHGVRIYAKMMTMHPANNVKAMPAMNMLESSVEPKTNTIIEYSSGSTVISMSMVARVMHGVQDTRAFLSNKTSDAKLKLMQFFGLDITLFGGPSQPEPLDTRGGIQNAHRMAAESDDIVNPNQYENDLNWQSHVRWTGPQIFKQLPEINVLCAGMGTSGTMTGLGTYFKSVKPSVVRLGVCTAPGDRVPGPRSFALLRPVDFPWKEAVDTIEEVGSERSYTLSLQLCREGLVCGPSSGFNLQGLFQMLEKRKDAGTLGDLAGPDGLTHCVFLCCDLPYQYIGEYFQKLGPTKFPPIRNERLTKVDLHRYDEAWERDALEVFPLVYGSPRSREESLLSEISLKPQQRVIDLRRACDFRAWKLPESINLPLTSLGPHTASPFSDPAVLEAQWVELEKIFSDGKLVTDLGKNHVLVVCYDGDTARVATSVLRAKGFEADSVRGGHSAMKAYGIGSEAPMASTKFPIAAAVAVSAVPLD</sequence>
<dbReference type="InterPro" id="IPR036052">
    <property type="entry name" value="TrpB-like_PALP_sf"/>
</dbReference>
<dbReference type="InterPro" id="IPR001926">
    <property type="entry name" value="TrpB-like_PALP"/>
</dbReference>
<feature type="domain" description="Rhodanese" evidence="1">
    <location>
        <begin position="382"/>
        <end position="495"/>
    </location>
</feature>
<proteinExistence type="predicted"/>
<evidence type="ECO:0000313" key="2">
    <source>
        <dbReference type="EMBL" id="KAJ5201777.1"/>
    </source>
</evidence>
<name>A0A9W9MI80_9EURO</name>
<dbReference type="Proteomes" id="UP001150904">
    <property type="component" value="Unassembled WGS sequence"/>
</dbReference>
<keyword evidence="3" id="KW-1185">Reference proteome</keyword>
<reference evidence="2" key="2">
    <citation type="journal article" date="2023" name="IMA Fungus">
        <title>Comparative genomic study of the Penicillium genus elucidates a diverse pangenome and 15 lateral gene transfer events.</title>
        <authorList>
            <person name="Petersen C."/>
            <person name="Sorensen T."/>
            <person name="Nielsen M.R."/>
            <person name="Sondergaard T.E."/>
            <person name="Sorensen J.L."/>
            <person name="Fitzpatrick D.A."/>
            <person name="Frisvad J.C."/>
            <person name="Nielsen K.L."/>
        </authorList>
    </citation>
    <scope>NUCLEOTIDE SEQUENCE</scope>
    <source>
        <strain evidence="2">IBT 15544</strain>
    </source>
</reference>
<evidence type="ECO:0000259" key="1">
    <source>
        <dbReference type="PROSITE" id="PS50206"/>
    </source>
</evidence>
<dbReference type="PROSITE" id="PS50206">
    <property type="entry name" value="RHODANESE_3"/>
    <property type="match status" value="1"/>
</dbReference>
<dbReference type="OrthoDB" id="10259545at2759"/>
<comment type="caution">
    <text evidence="2">The sequence shown here is derived from an EMBL/GenBank/DDBJ whole genome shotgun (WGS) entry which is preliminary data.</text>
</comment>
<dbReference type="Gene3D" id="3.40.250.10">
    <property type="entry name" value="Rhodanese-like domain"/>
    <property type="match status" value="1"/>
</dbReference>
<dbReference type="RefSeq" id="XP_058307693.1">
    <property type="nucleotide sequence ID" value="XM_058453502.1"/>
</dbReference>
<dbReference type="InterPro" id="IPR050214">
    <property type="entry name" value="Cys_Synth/Cystath_Beta-Synth"/>
</dbReference>
<dbReference type="Gene3D" id="3.40.50.1100">
    <property type="match status" value="2"/>
</dbReference>
<dbReference type="GeneID" id="83180803"/>
<protein>
    <recommendedName>
        <fullName evidence="1">Rhodanese domain-containing protein</fullName>
    </recommendedName>
</protein>
<reference evidence="2" key="1">
    <citation type="submission" date="2022-12" db="EMBL/GenBank/DDBJ databases">
        <authorList>
            <person name="Petersen C."/>
        </authorList>
    </citation>
    <scope>NUCLEOTIDE SEQUENCE</scope>
    <source>
        <strain evidence="2">IBT 15544</strain>
    </source>
</reference>
<dbReference type="FunFam" id="3.40.50.1100:FF:000058">
    <property type="entry name" value="Cysteine synthase B, putative"/>
    <property type="match status" value="1"/>
</dbReference>
<dbReference type="EMBL" id="JAPQKR010000013">
    <property type="protein sequence ID" value="KAJ5201777.1"/>
    <property type="molecule type" value="Genomic_DNA"/>
</dbReference>
<dbReference type="Pfam" id="PF00581">
    <property type="entry name" value="Rhodanese"/>
    <property type="match status" value="1"/>
</dbReference>
<dbReference type="SUPFAM" id="SSF53686">
    <property type="entry name" value="Tryptophan synthase beta subunit-like PLP-dependent enzymes"/>
    <property type="match status" value="1"/>
</dbReference>
<dbReference type="AlphaFoldDB" id="A0A9W9MI80"/>
<dbReference type="SUPFAM" id="SSF52821">
    <property type="entry name" value="Rhodanese/Cell cycle control phosphatase"/>
    <property type="match status" value="1"/>
</dbReference>
<dbReference type="InterPro" id="IPR036873">
    <property type="entry name" value="Rhodanese-like_dom_sf"/>
</dbReference>
<dbReference type="InterPro" id="IPR001763">
    <property type="entry name" value="Rhodanese-like_dom"/>
</dbReference>
<gene>
    <name evidence="2" type="ORF">N7498_006440</name>
</gene>
<dbReference type="PANTHER" id="PTHR10314">
    <property type="entry name" value="CYSTATHIONINE BETA-SYNTHASE"/>
    <property type="match status" value="1"/>
</dbReference>
<dbReference type="CDD" id="cd00158">
    <property type="entry name" value="RHOD"/>
    <property type="match status" value="1"/>
</dbReference>
<accession>A0A9W9MI80</accession>
<dbReference type="Pfam" id="PF00291">
    <property type="entry name" value="PALP"/>
    <property type="match status" value="1"/>
</dbReference>
<evidence type="ECO:0000313" key="3">
    <source>
        <dbReference type="Proteomes" id="UP001150904"/>
    </source>
</evidence>